<name>A0A1G2K612_9BACT</name>
<gene>
    <name evidence="1" type="ORF">A2131_00780</name>
</gene>
<dbReference type="Proteomes" id="UP000177392">
    <property type="component" value="Unassembled WGS sequence"/>
</dbReference>
<comment type="caution">
    <text evidence="1">The sequence shown here is derived from an EMBL/GenBank/DDBJ whole genome shotgun (WGS) entry which is preliminary data.</text>
</comment>
<reference evidence="1 2" key="1">
    <citation type="journal article" date="2016" name="Nat. Commun.">
        <title>Thousands of microbial genomes shed light on interconnected biogeochemical processes in an aquifer system.</title>
        <authorList>
            <person name="Anantharaman K."/>
            <person name="Brown C.T."/>
            <person name="Hug L.A."/>
            <person name="Sharon I."/>
            <person name="Castelle C.J."/>
            <person name="Probst A.J."/>
            <person name="Thomas B.C."/>
            <person name="Singh A."/>
            <person name="Wilkins M.J."/>
            <person name="Karaoz U."/>
            <person name="Brodie E.L."/>
            <person name="Williams K.H."/>
            <person name="Hubbard S.S."/>
            <person name="Banfield J.F."/>
        </authorList>
    </citation>
    <scope>NUCLEOTIDE SEQUENCE [LARGE SCALE GENOMIC DNA]</scope>
</reference>
<sequence>MQCIKILGTPSGGAPKWVREAWIGLVLPLDQHWPQSNMARDVLTKTPRQIRGYNVDAVLAVEILSFRHPEAARWWRENTTLIQPGNHLVFSADDEIELVEGAPSIAPHHGKSNSGITIDKFLDRVSEIVPGASTPLCGILIEFRETWDEVVRFAMTKPAAIILSSIAAAYVTKCLDYSSSEKEFTRLHKEGHDFLQAFYRVAIECGINVTLEEIDRPLCYTDIGVQDGTIEISDGKVKLTERGERIVEDIKRRDTAPNN</sequence>
<protein>
    <submittedName>
        <fullName evidence="1">Uncharacterized protein</fullName>
    </submittedName>
</protein>
<evidence type="ECO:0000313" key="1">
    <source>
        <dbReference type="EMBL" id="OGZ93868.1"/>
    </source>
</evidence>
<proteinExistence type="predicted"/>
<dbReference type="EMBL" id="MHQB01000025">
    <property type="protein sequence ID" value="OGZ93868.1"/>
    <property type="molecule type" value="Genomic_DNA"/>
</dbReference>
<accession>A0A1G2K612</accession>
<dbReference type="AlphaFoldDB" id="A0A1G2K612"/>
<organism evidence="1 2">
    <name type="scientific">Candidatus Sungbacteria bacterium GWC2_49_10</name>
    <dbReference type="NCBI Taxonomy" id="1802263"/>
    <lineage>
        <taxon>Bacteria</taxon>
        <taxon>Candidatus Sungiibacteriota</taxon>
    </lineage>
</organism>
<evidence type="ECO:0000313" key="2">
    <source>
        <dbReference type="Proteomes" id="UP000177392"/>
    </source>
</evidence>